<name>A0ABN9H5C3_9NEOB</name>
<keyword evidence="2" id="KW-1185">Reference proteome</keyword>
<protein>
    <submittedName>
        <fullName evidence="1">Uncharacterized protein</fullName>
    </submittedName>
</protein>
<evidence type="ECO:0000313" key="2">
    <source>
        <dbReference type="Proteomes" id="UP001162483"/>
    </source>
</evidence>
<dbReference type="EMBL" id="CATNWA010019954">
    <property type="protein sequence ID" value="CAI9615877.1"/>
    <property type="molecule type" value="Genomic_DNA"/>
</dbReference>
<accession>A0ABN9H5C3</accession>
<gene>
    <name evidence="1" type="ORF">SPARVUS_LOCUS15301806</name>
</gene>
<comment type="caution">
    <text evidence="1">The sequence shown here is derived from an EMBL/GenBank/DDBJ whole genome shotgun (WGS) entry which is preliminary data.</text>
</comment>
<evidence type="ECO:0000313" key="1">
    <source>
        <dbReference type="EMBL" id="CAI9615877.1"/>
    </source>
</evidence>
<dbReference type="Proteomes" id="UP001162483">
    <property type="component" value="Unassembled WGS sequence"/>
</dbReference>
<reference evidence="1" key="1">
    <citation type="submission" date="2023-05" db="EMBL/GenBank/DDBJ databases">
        <authorList>
            <person name="Stuckert A."/>
        </authorList>
    </citation>
    <scope>NUCLEOTIDE SEQUENCE</scope>
</reference>
<sequence>MLVILTVESSLSNFLHGVKMMFDPVFSDSLLLLLSPIHLLIEQTPEGKLYMLSLVCIAGKLFFSWEKCM</sequence>
<organism evidence="1 2">
    <name type="scientific">Staurois parvus</name>
    <dbReference type="NCBI Taxonomy" id="386267"/>
    <lineage>
        <taxon>Eukaryota</taxon>
        <taxon>Metazoa</taxon>
        <taxon>Chordata</taxon>
        <taxon>Craniata</taxon>
        <taxon>Vertebrata</taxon>
        <taxon>Euteleostomi</taxon>
        <taxon>Amphibia</taxon>
        <taxon>Batrachia</taxon>
        <taxon>Anura</taxon>
        <taxon>Neobatrachia</taxon>
        <taxon>Ranoidea</taxon>
        <taxon>Ranidae</taxon>
        <taxon>Staurois</taxon>
    </lineage>
</organism>
<proteinExistence type="predicted"/>